<dbReference type="GO" id="GO:0003700">
    <property type="term" value="F:DNA-binding transcription factor activity"/>
    <property type="evidence" value="ECO:0007669"/>
    <property type="project" value="InterPro"/>
</dbReference>
<dbReference type="InterPro" id="IPR036390">
    <property type="entry name" value="WH_DNA-bd_sf"/>
</dbReference>
<sequence length="303" mass="33781">MKSIAHLNGLRAFEASARHLSFSMAAKELNVTPAAIGQQVRLLEEWLDIKLFNRSVAGSSRLTLTKLAVKALPEITRGFEHLSSGLSLLQKPNSNHLLTVTVSPAFAAKWLLMRIDSFQLQHPEFDLRLDTNTRTVNYFSEGIDIGVRYGKGNWAGLSTALLMTEKVFPVCSPDLIQQGLNKPEDIQHFPLLHDQSLPEDSGFPTWQGWLESHNIMGANTERGLRINNSASVIQAAVSGQGIALGRSVLVKDDLDCGRLIRPFADSQSPVQLAYYVVWKPEHDNTEKVQAFRLWLQQQAKEIT</sequence>
<dbReference type="AlphaFoldDB" id="A0A2T3J8X0"/>
<dbReference type="SUPFAM" id="SSF53850">
    <property type="entry name" value="Periplasmic binding protein-like II"/>
    <property type="match status" value="1"/>
</dbReference>
<reference evidence="6 7" key="1">
    <citation type="submission" date="2018-01" db="EMBL/GenBank/DDBJ databases">
        <title>Whole genome sequencing of Histamine producing bacteria.</title>
        <authorList>
            <person name="Butler K."/>
        </authorList>
    </citation>
    <scope>NUCLEOTIDE SEQUENCE [LARGE SCALE GENOMIC DNA]</scope>
    <source>
        <strain evidence="6 7">JCM 12947</strain>
    </source>
</reference>
<protein>
    <submittedName>
        <fullName evidence="6">LysR family transcriptional regulator</fullName>
    </submittedName>
</protein>
<keyword evidence="4" id="KW-0804">Transcription</keyword>
<keyword evidence="3" id="KW-0238">DNA-binding</keyword>
<proteinExistence type="inferred from homology"/>
<dbReference type="InterPro" id="IPR000847">
    <property type="entry name" value="LysR_HTH_N"/>
</dbReference>
<evidence type="ECO:0000259" key="5">
    <source>
        <dbReference type="PROSITE" id="PS50931"/>
    </source>
</evidence>
<evidence type="ECO:0000313" key="6">
    <source>
        <dbReference type="EMBL" id="PSU45197.1"/>
    </source>
</evidence>
<keyword evidence="7" id="KW-1185">Reference proteome</keyword>
<dbReference type="CDD" id="cd08432">
    <property type="entry name" value="PBP2_GcdR_TrpI_HvrB_AmpR_like"/>
    <property type="match status" value="1"/>
</dbReference>
<dbReference type="PRINTS" id="PR00039">
    <property type="entry name" value="HTHLYSR"/>
</dbReference>
<dbReference type="Gene3D" id="3.40.190.10">
    <property type="entry name" value="Periplasmic binding protein-like II"/>
    <property type="match status" value="2"/>
</dbReference>
<comment type="caution">
    <text evidence="6">The sequence shown here is derived from an EMBL/GenBank/DDBJ whole genome shotgun (WGS) entry which is preliminary data.</text>
</comment>
<accession>A0A2T3J8X0</accession>
<evidence type="ECO:0000313" key="7">
    <source>
        <dbReference type="Proteomes" id="UP000240987"/>
    </source>
</evidence>
<evidence type="ECO:0000256" key="2">
    <source>
        <dbReference type="ARBA" id="ARBA00023015"/>
    </source>
</evidence>
<dbReference type="OrthoDB" id="6787458at2"/>
<evidence type="ECO:0000256" key="1">
    <source>
        <dbReference type="ARBA" id="ARBA00009437"/>
    </source>
</evidence>
<gene>
    <name evidence="6" type="ORF">C9J12_23625</name>
</gene>
<dbReference type="Pfam" id="PF03466">
    <property type="entry name" value="LysR_substrate"/>
    <property type="match status" value="1"/>
</dbReference>
<dbReference type="InterPro" id="IPR058163">
    <property type="entry name" value="LysR-type_TF_proteobact-type"/>
</dbReference>
<dbReference type="GO" id="GO:0006351">
    <property type="term" value="P:DNA-templated transcription"/>
    <property type="evidence" value="ECO:0007669"/>
    <property type="project" value="TreeGrafter"/>
</dbReference>
<organism evidence="6 7">
    <name type="scientific">Photobacterium frigidiphilum</name>
    <dbReference type="NCBI Taxonomy" id="264736"/>
    <lineage>
        <taxon>Bacteria</taxon>
        <taxon>Pseudomonadati</taxon>
        <taxon>Pseudomonadota</taxon>
        <taxon>Gammaproteobacteria</taxon>
        <taxon>Vibrionales</taxon>
        <taxon>Vibrionaceae</taxon>
        <taxon>Photobacterium</taxon>
    </lineage>
</organism>
<dbReference type="Pfam" id="PF00126">
    <property type="entry name" value="HTH_1"/>
    <property type="match status" value="1"/>
</dbReference>
<name>A0A2T3J8X0_9GAMM</name>
<evidence type="ECO:0000256" key="4">
    <source>
        <dbReference type="ARBA" id="ARBA00023163"/>
    </source>
</evidence>
<dbReference type="InterPro" id="IPR036388">
    <property type="entry name" value="WH-like_DNA-bd_sf"/>
</dbReference>
<keyword evidence="2" id="KW-0805">Transcription regulation</keyword>
<dbReference type="RefSeq" id="WP_107244949.1">
    <property type="nucleotide sequence ID" value="NZ_PYMJ01000034.1"/>
</dbReference>
<dbReference type="Proteomes" id="UP000240987">
    <property type="component" value="Unassembled WGS sequence"/>
</dbReference>
<dbReference type="SUPFAM" id="SSF46785">
    <property type="entry name" value="Winged helix' DNA-binding domain"/>
    <property type="match status" value="1"/>
</dbReference>
<dbReference type="NCBIfam" id="NF008352">
    <property type="entry name" value="PRK11139.1"/>
    <property type="match status" value="1"/>
</dbReference>
<evidence type="ECO:0000256" key="3">
    <source>
        <dbReference type="ARBA" id="ARBA00023125"/>
    </source>
</evidence>
<dbReference type="GO" id="GO:0043565">
    <property type="term" value="F:sequence-specific DNA binding"/>
    <property type="evidence" value="ECO:0007669"/>
    <property type="project" value="TreeGrafter"/>
</dbReference>
<comment type="similarity">
    <text evidence="1">Belongs to the LysR transcriptional regulatory family.</text>
</comment>
<dbReference type="FunFam" id="3.40.190.10:FF:000017">
    <property type="entry name" value="Glycine cleavage system transcriptional activator"/>
    <property type="match status" value="1"/>
</dbReference>
<dbReference type="Gene3D" id="1.10.10.10">
    <property type="entry name" value="Winged helix-like DNA-binding domain superfamily/Winged helix DNA-binding domain"/>
    <property type="match status" value="1"/>
</dbReference>
<dbReference type="PROSITE" id="PS50931">
    <property type="entry name" value="HTH_LYSR"/>
    <property type="match status" value="1"/>
</dbReference>
<dbReference type="PANTHER" id="PTHR30537:SF74">
    <property type="entry name" value="HTH-TYPE TRANSCRIPTIONAL REGULATOR TRPI"/>
    <property type="match status" value="1"/>
</dbReference>
<dbReference type="PANTHER" id="PTHR30537">
    <property type="entry name" value="HTH-TYPE TRANSCRIPTIONAL REGULATOR"/>
    <property type="match status" value="1"/>
</dbReference>
<dbReference type="InterPro" id="IPR005119">
    <property type="entry name" value="LysR_subst-bd"/>
</dbReference>
<dbReference type="EMBL" id="PYMJ01000034">
    <property type="protein sequence ID" value="PSU45197.1"/>
    <property type="molecule type" value="Genomic_DNA"/>
</dbReference>
<feature type="domain" description="HTH lysR-type" evidence="5">
    <location>
        <begin position="1"/>
        <end position="63"/>
    </location>
</feature>